<feature type="chain" id="PRO_5044834772" evidence="7">
    <location>
        <begin position="27"/>
        <end position="422"/>
    </location>
</feature>
<dbReference type="Proteomes" id="UP001530400">
    <property type="component" value="Unassembled WGS sequence"/>
</dbReference>
<dbReference type="GO" id="GO:0016020">
    <property type="term" value="C:membrane"/>
    <property type="evidence" value="ECO:0007669"/>
    <property type="project" value="UniProtKB-SubCell"/>
</dbReference>
<keyword evidence="9" id="KW-1185">Reference proteome</keyword>
<evidence type="ECO:0000256" key="7">
    <source>
        <dbReference type="SAM" id="SignalP"/>
    </source>
</evidence>
<evidence type="ECO:0000313" key="8">
    <source>
        <dbReference type="EMBL" id="KAL3792633.1"/>
    </source>
</evidence>
<reference evidence="8 9" key="1">
    <citation type="submission" date="2024-10" db="EMBL/GenBank/DDBJ databases">
        <title>Updated reference genomes for cyclostephanoid diatoms.</title>
        <authorList>
            <person name="Roberts W.R."/>
            <person name="Alverson A.J."/>
        </authorList>
    </citation>
    <scope>NUCLEOTIDE SEQUENCE [LARGE SCALE GENOMIC DNA]</scope>
    <source>
        <strain evidence="8 9">AJA010-31</strain>
    </source>
</reference>
<keyword evidence="7" id="KW-0732">Signal</keyword>
<dbReference type="EMBL" id="JALLPJ020000423">
    <property type="protein sequence ID" value="KAL3792633.1"/>
    <property type="molecule type" value="Genomic_DNA"/>
</dbReference>
<organism evidence="8 9">
    <name type="scientific">Cyclotella atomus</name>
    <dbReference type="NCBI Taxonomy" id="382360"/>
    <lineage>
        <taxon>Eukaryota</taxon>
        <taxon>Sar</taxon>
        <taxon>Stramenopiles</taxon>
        <taxon>Ochrophyta</taxon>
        <taxon>Bacillariophyta</taxon>
        <taxon>Coscinodiscophyceae</taxon>
        <taxon>Thalassiosirophycidae</taxon>
        <taxon>Stephanodiscales</taxon>
        <taxon>Stephanodiscaceae</taxon>
        <taxon>Cyclotella</taxon>
    </lineage>
</organism>
<name>A0ABD3PXI6_9STRA</name>
<gene>
    <name evidence="8" type="ORF">ACHAWO_003176</name>
</gene>
<feature type="signal peptide" evidence="7">
    <location>
        <begin position="1"/>
        <end position="26"/>
    </location>
</feature>
<evidence type="ECO:0000313" key="9">
    <source>
        <dbReference type="Proteomes" id="UP001530400"/>
    </source>
</evidence>
<evidence type="ECO:0000256" key="5">
    <source>
        <dbReference type="ARBA" id="ARBA00023136"/>
    </source>
</evidence>
<evidence type="ECO:0000256" key="4">
    <source>
        <dbReference type="ARBA" id="ARBA00022989"/>
    </source>
</evidence>
<evidence type="ECO:0000256" key="2">
    <source>
        <dbReference type="ARBA" id="ARBA00006824"/>
    </source>
</evidence>
<protein>
    <submittedName>
        <fullName evidence="8">Uncharacterized protein</fullName>
    </submittedName>
</protein>
<keyword evidence="3 6" id="KW-0812">Transmembrane</keyword>
<keyword evidence="4 6" id="KW-1133">Transmembrane helix</keyword>
<accession>A0ABD3PXI6</accession>
<dbReference type="PANTHER" id="PTHR11266">
    <property type="entry name" value="PEROXISOMAL MEMBRANE PROTEIN 2, PXMP2 MPV17"/>
    <property type="match status" value="1"/>
</dbReference>
<comment type="subcellular location">
    <subcellularLocation>
        <location evidence="1">Membrane</location>
        <topology evidence="1">Multi-pass membrane protein</topology>
    </subcellularLocation>
</comment>
<sequence length="422" mass="45586">MQLNQIHRRNHFTLLLIAILATQASSFVIPHSKFFACTSIQQRSSNLSSHLPIPELLLAVQDDNQSYNLLQTYADLLRLHPLPTKSVTAAILACLGDAIAQRRSSSETYDARRGIAFLLFGASYTGAFQHVWFNFLQGHIAEWGEILGIWGPQRVEIPVDLAIQADSDDAWWRYFDIVSQLENPPSPEALAAGKLVMNQLVVIPLEYMPLFFAFTGLISGLDVNQSVARARSLYFPILKRNYFFWFPVQFIQFLLIPIDFQIPYVSAASLVWTVILSSIGGGSAAPAAPSSIVAYETEEEFGEEIVTISQVDPGPANEITDDVLLQDVTNALIPDQLAETVAEVGEVASNDAAILTTGGLAAGLFASAADEALIGQAVAGLIGSETDVGVALVAAASASIGLLSSTIRSNSTSTQDDPMDNE</sequence>
<feature type="transmembrane region" description="Helical" evidence="6">
    <location>
        <begin position="200"/>
        <end position="221"/>
    </location>
</feature>
<comment type="similarity">
    <text evidence="2">Belongs to the peroxisomal membrane protein PXMP2/4 family.</text>
</comment>
<dbReference type="AlphaFoldDB" id="A0ABD3PXI6"/>
<evidence type="ECO:0000256" key="6">
    <source>
        <dbReference type="SAM" id="Phobius"/>
    </source>
</evidence>
<evidence type="ECO:0000256" key="1">
    <source>
        <dbReference type="ARBA" id="ARBA00004141"/>
    </source>
</evidence>
<comment type="caution">
    <text evidence="8">The sequence shown here is derived from an EMBL/GenBank/DDBJ whole genome shotgun (WGS) entry which is preliminary data.</text>
</comment>
<dbReference type="Pfam" id="PF04117">
    <property type="entry name" value="Mpv17_PMP22"/>
    <property type="match status" value="1"/>
</dbReference>
<feature type="transmembrane region" description="Helical" evidence="6">
    <location>
        <begin position="242"/>
        <end position="258"/>
    </location>
</feature>
<proteinExistence type="inferred from homology"/>
<dbReference type="InterPro" id="IPR007248">
    <property type="entry name" value="Mpv17_PMP22"/>
</dbReference>
<keyword evidence="5 6" id="KW-0472">Membrane</keyword>
<dbReference type="PANTHER" id="PTHR11266:SF17">
    <property type="entry name" value="PROTEIN MPV17"/>
    <property type="match status" value="1"/>
</dbReference>
<evidence type="ECO:0000256" key="3">
    <source>
        <dbReference type="ARBA" id="ARBA00022692"/>
    </source>
</evidence>